<dbReference type="STRING" id="237561.A0A1D8PCA6"/>
<dbReference type="AlphaFoldDB" id="A0A1D8PCA6"/>
<dbReference type="FunFam" id="1.25.10.10:FF:000435">
    <property type="entry name" value="Ubiquitin ligase subunit"/>
    <property type="match status" value="1"/>
</dbReference>
<dbReference type="PANTHER" id="PTHR12827:SF3">
    <property type="entry name" value="ANAPHASE-PROMOTING COMPLEX SUBUNIT 1"/>
    <property type="match status" value="1"/>
</dbReference>
<keyword evidence="2" id="KW-0132">Cell division</keyword>
<dbReference type="SMR" id="A0A1D8PCA6"/>
<dbReference type="FunCoup" id="A0A1D8PCA6">
    <property type="interactions" value="244"/>
</dbReference>
<evidence type="ECO:0000259" key="7">
    <source>
        <dbReference type="Pfam" id="PF20518"/>
    </source>
</evidence>
<dbReference type="GO" id="GO:0051301">
    <property type="term" value="P:cell division"/>
    <property type="evidence" value="ECO:0007669"/>
    <property type="project" value="UniProtKB-KW"/>
</dbReference>
<name>A0A1D8PCA6_CANAL</name>
<dbReference type="eggNOG" id="KOG1858">
    <property type="taxonomic scope" value="Eukaryota"/>
</dbReference>
<dbReference type="VEuPathDB" id="FungiDB:C1_00600W_A"/>
<accession>A0A1D8PCA6</accession>
<dbReference type="GO" id="GO:0060090">
    <property type="term" value="F:molecular adaptor activity"/>
    <property type="evidence" value="ECO:0000318"/>
    <property type="project" value="GO_Central"/>
</dbReference>
<gene>
    <name evidence="8 9" type="primary">APC1</name>
    <name evidence="9" type="ordered locus">CAALFM_C100600WA</name>
    <name evidence="8" type="ordered locus">orf19.13467</name>
</gene>
<dbReference type="Proteomes" id="UP000000559">
    <property type="component" value="Chromosome 1"/>
</dbReference>
<dbReference type="GO" id="GO:0007091">
    <property type="term" value="P:metaphase/anaphase transition of mitotic cell cycle"/>
    <property type="evidence" value="ECO:0000318"/>
    <property type="project" value="GO_Central"/>
</dbReference>
<reference evidence="9 10" key="2">
    <citation type="journal article" date="2007" name="Genome Biol.">
        <title>Assembly of the Candida albicans genome into sixteen supercontigs aligned on the eight chromosomes.</title>
        <authorList>
            <person name="van het Hoog M."/>
            <person name="Rast T.J."/>
            <person name="Martchenko M."/>
            <person name="Grindle S."/>
            <person name="Dignard D."/>
            <person name="Hogues H."/>
            <person name="Cuomo C."/>
            <person name="Berriman M."/>
            <person name="Scherer S."/>
            <person name="Magee B.B."/>
            <person name="Whiteway M."/>
            <person name="Chibana H."/>
            <person name="Nantel A."/>
            <person name="Magee P.T."/>
        </authorList>
    </citation>
    <scope>GENOME REANNOTATION</scope>
    <source>
        <strain evidence="10">SC5314 / ATCC MYA-2876</strain>
    </source>
</reference>
<dbReference type="InterPro" id="IPR024990">
    <property type="entry name" value="Apc1"/>
</dbReference>
<dbReference type="Gene3D" id="1.25.10.10">
    <property type="entry name" value="Leucine-rich Repeat Variant"/>
    <property type="match status" value="1"/>
</dbReference>
<dbReference type="GO" id="GO:0031145">
    <property type="term" value="P:anaphase-promoting complex-dependent catabolic process"/>
    <property type="evidence" value="ECO:0000318"/>
    <property type="project" value="GO_Central"/>
</dbReference>
<evidence type="ECO:0000256" key="2">
    <source>
        <dbReference type="ARBA" id="ARBA00022618"/>
    </source>
</evidence>
<evidence type="ECO:0000256" key="3">
    <source>
        <dbReference type="ARBA" id="ARBA00022776"/>
    </source>
</evidence>
<organism evidence="9 10">
    <name type="scientific">Candida albicans (strain SC5314 / ATCC MYA-2876)</name>
    <name type="common">Yeast</name>
    <dbReference type="NCBI Taxonomy" id="237561"/>
    <lineage>
        <taxon>Eukaryota</taxon>
        <taxon>Fungi</taxon>
        <taxon>Dikarya</taxon>
        <taxon>Ascomycota</taxon>
        <taxon>Saccharomycotina</taxon>
        <taxon>Pichiomycetes</taxon>
        <taxon>Debaryomycetaceae</taxon>
        <taxon>Candida/Lodderomyces clade</taxon>
        <taxon>Candida</taxon>
    </lineage>
</organism>
<feature type="region of interest" description="Disordered" evidence="5">
    <location>
        <begin position="215"/>
        <end position="246"/>
    </location>
</feature>
<dbReference type="GeneID" id="3639383"/>
<keyword evidence="10" id="KW-1185">Reference proteome</keyword>
<dbReference type="Pfam" id="PF20518">
    <property type="entry name" value="Apc1_MidN"/>
    <property type="match status" value="1"/>
</dbReference>
<dbReference type="GO" id="GO:0070979">
    <property type="term" value="P:protein K11-linked ubiquitination"/>
    <property type="evidence" value="ECO:0000318"/>
    <property type="project" value="GO_Central"/>
</dbReference>
<evidence type="ECO:0000313" key="8">
    <source>
        <dbReference type="CGD" id="CAL0000196687"/>
    </source>
</evidence>
<dbReference type="Pfam" id="PF12859">
    <property type="entry name" value="ANAPC1"/>
    <property type="match status" value="1"/>
</dbReference>
<dbReference type="GO" id="GO:0005680">
    <property type="term" value="C:anaphase-promoting complex"/>
    <property type="evidence" value="ECO:0000318"/>
    <property type="project" value="GO_Central"/>
</dbReference>
<evidence type="ECO:0000256" key="1">
    <source>
        <dbReference type="ARBA" id="ARBA00010547"/>
    </source>
</evidence>
<dbReference type="InterPro" id="IPR049255">
    <property type="entry name" value="Apc1_N"/>
</dbReference>
<sequence length="1535" mass="172803">MTSSQGNDILKFPILNIQEDMDYPVPFQDPYQLALFSQNKQLLIAKRKLVVIKGSIIMKVLTYEEDIVTATYTHFSNSQELEEVLVVSLKKHIHVYYPDGKSYVCSLPFALKNALPFESGLVLQRDQNESLIPHNGALYSNTSHLNSAAILTLVDPMGDFRIVATASTSVISSKEEVMTFPRKDMSKVCSLCVTFNASDGSISIYHVKAPSRTTTFGKTQSARNQKRRYGSITTPNPSRILEEENGTEPLHSISLNMEKKRTSTLLSDISSVGRVSSDCHSLSQDFSGFKKDMILSRVESFGNKLQKDQLRIFNIWFEDQEGVVIFNRIKKECAVLIYRNPSFSRHLSVFKTSCLDCIPLTSTKHEGNLIILTEHQKFSIINPFLGMKSASHTFGNKLKVRSLIDSYDSKLALKLIDGSEMIIKIVLEPSSELVKMCLMCFRYLSGSSINHIMWMLWRSAYVEIKYADEWEAFVAALLSLIFPFSEGAQCVQNEITKLLPVAKRIHETSDVNYNLHDLIPYITISLHLIREEIRLDSTKAKCLNNINLLLCQLTTWMGWPAPWIKYYSIKPENIDPNTRFLSALILEAPPNLLRSLASLFTNNIVRYLTFSQLVEETETVDLLVTPRTFYVLKLFEVLVSSQYGPSAIVSLMLEFGITKDLLETYPLGISIPLKEALSICQESPEFEWTSQTLDLVGRKDLNKLFLDADFSADINTEPHTSTKDLSSLLNEVLEDNENFSPWDGQSEAERMNITKLIFEADRRYFEITTLLHQTKTQTAYLKVDENVTEYDLVLQQRELAVIVALRTLTIPLGRAALVYASRNPLLTEKFPIPKFNLNTLISPTMTNIVYSEDRVSKSFSEWGHFHNGVSSGLSIGPFAKGISGSWIIFNKPPELNAQHAGFLLGLGLNGHLKRLEEWHIYNYLGPKHPLTSIGLLIGMAASLRGTMDNKLTKVLSVHAVALLPQGANDLNVPTMVQTAGLIGIGLLYLESQHRRMSEVLLSQITASVLQNDTEQVHEGYRLAAGIALGFVNLGKGDDLRGLNDTHVIDKLMALAIAMKDYHPVQESGKSCCGAIMALAFIYLKTENVNVANKLKLPETEQMLDYIRPDLLFLRCLAKNLIMWNEISCTDTWVASQMPSSVAHKYMSGNGHEVAFEHLDGDQLTYFNVLGGACLSMALKFASSHNLEARDTILKYLDKVMQLSAKPALNYDQKIAYKGCVNLQNILALCASVIMAASGDLEVFRRLRVLHNDTNKKMGFGCFMAINTALGFLFLGGGQYAFDSSPFAIACLVTSLYPIYPTENSEYEIHLQALRHFWALAIQPRCLIVRDISTGRPCKIPVAINMKDDSVIESISPCLLPDINEILTLKTNSSAHFEVILDFSLNSEVLEKFKQSLTLYVEKSNNHSVLKPNVRSVLQNYSQPVRPEEDTTDILSPQMLDNLDEKVKAAWYRENTNHVESDLRSSSVRSGLSVFNIIDNQLELINNAQTPKSVEDIWNLKLLFEYANHIARNNKLNYISLEFIEGLKHKLWRVRN</sequence>
<dbReference type="PANTHER" id="PTHR12827">
    <property type="entry name" value="MEIOTIC CHECKPOINT REGULATOR TSG24 FAMILY MEMBER"/>
    <property type="match status" value="1"/>
</dbReference>
<keyword evidence="4" id="KW-0131">Cell cycle</keyword>
<evidence type="ECO:0000256" key="5">
    <source>
        <dbReference type="SAM" id="MobiDB-lite"/>
    </source>
</evidence>
<evidence type="ECO:0000313" key="10">
    <source>
        <dbReference type="Proteomes" id="UP000000559"/>
    </source>
</evidence>
<dbReference type="KEGG" id="cal:CAALFM_C100600WA"/>
<evidence type="ECO:0000256" key="4">
    <source>
        <dbReference type="ARBA" id="ARBA00023306"/>
    </source>
</evidence>
<dbReference type="OrthoDB" id="26401at2759"/>
<dbReference type="InterPro" id="IPR011989">
    <property type="entry name" value="ARM-like"/>
</dbReference>
<proteinExistence type="inferred from homology"/>
<evidence type="ECO:0000259" key="6">
    <source>
        <dbReference type="Pfam" id="PF12859"/>
    </source>
</evidence>
<reference evidence="9 10" key="3">
    <citation type="journal article" date="2013" name="Genome Biol.">
        <title>Assembly of a phased diploid Candida albicans genome facilitates allele-specific measurements and provides a simple model for repeat and indel structure.</title>
        <authorList>
            <person name="Muzzey D."/>
            <person name="Schwartz K."/>
            <person name="Weissman J.S."/>
            <person name="Sherlock G."/>
        </authorList>
    </citation>
    <scope>NUCLEOTIDE SEQUENCE [LARGE SCALE GENOMIC DNA]</scope>
    <source>
        <strain evidence="10">SC5314 / ATCC MYA-2876</strain>
    </source>
</reference>
<keyword evidence="3" id="KW-0498">Mitosis</keyword>
<feature type="domain" description="Anaphase-promoting complex subunit 1 N-terminal" evidence="6">
    <location>
        <begin position="41"/>
        <end position="130"/>
    </location>
</feature>
<dbReference type="EMBL" id="CP017623">
    <property type="protein sequence ID" value="AOW25758.1"/>
    <property type="molecule type" value="Genomic_DNA"/>
</dbReference>
<evidence type="ECO:0000313" key="9">
    <source>
        <dbReference type="EMBL" id="AOW25758.1"/>
    </source>
</evidence>
<protein>
    <submittedName>
        <fullName evidence="9">Anaphase promoting complex subunit 1</fullName>
    </submittedName>
</protein>
<feature type="domain" description="Anaphase-promoting complex subunit 1 middle" evidence="7">
    <location>
        <begin position="647"/>
        <end position="703"/>
    </location>
</feature>
<reference evidence="9 10" key="1">
    <citation type="journal article" date="2004" name="Proc. Natl. Acad. Sci. U.S.A.">
        <title>The diploid genome sequence of Candida albicans.</title>
        <authorList>
            <person name="Jones T."/>
            <person name="Federspiel N.A."/>
            <person name="Chibana H."/>
            <person name="Dungan J."/>
            <person name="Kalman S."/>
            <person name="Magee B.B."/>
            <person name="Newport G."/>
            <person name="Thorstenson Y.R."/>
            <person name="Agabian N."/>
            <person name="Magee P.T."/>
            <person name="Davis R.W."/>
            <person name="Scherer S."/>
        </authorList>
    </citation>
    <scope>NUCLEOTIDE SEQUENCE [LARGE SCALE GENOMIC DNA]</scope>
    <source>
        <strain evidence="10">SC5314 / ATCC MYA-2876</strain>
    </source>
</reference>
<dbReference type="RefSeq" id="XP_719008.2">
    <property type="nucleotide sequence ID" value="XM_713915.2"/>
</dbReference>
<comment type="similarity">
    <text evidence="1">Belongs to the APC1 family.</text>
</comment>
<dbReference type="InterPro" id="IPR046794">
    <property type="entry name" value="Apc1_MidN"/>
</dbReference>
<dbReference type="InParanoid" id="A0A1D8PCA6"/>
<dbReference type="CGD" id="CAL0000196687">
    <property type="gene designation" value="APC1"/>
</dbReference>